<dbReference type="Proteomes" id="UP000021175">
    <property type="component" value="Unassembled WGS sequence"/>
</dbReference>
<evidence type="ECO:0000313" key="2">
    <source>
        <dbReference type="EMBL" id="EYB12189.1"/>
    </source>
</evidence>
<reference evidence="2 3" key="1">
    <citation type="submission" date="2014-02" db="EMBL/GenBank/DDBJ databases">
        <authorList>
            <person name="Sears C."/>
            <person name="Carroll K."/>
            <person name="Sack B.R."/>
            <person name="Qadri F."/>
            <person name="Myers L.L."/>
            <person name="Chung G.-T."/>
            <person name="Escheverria P."/>
            <person name="Fraser C.M."/>
            <person name="Sadzewicz L."/>
            <person name="Shefchek K.A."/>
            <person name="Tallon L."/>
            <person name="Das S.P."/>
            <person name="Daugherty S."/>
            <person name="Mongodin E.F."/>
        </authorList>
    </citation>
    <scope>NUCLEOTIDE SEQUENCE [LARGE SCALE GENOMIC DNA]</scope>
    <source>
        <strain evidence="2 3">3783N1-6</strain>
    </source>
</reference>
<keyword evidence="1" id="KW-1133">Transmembrane helix</keyword>
<evidence type="ECO:0000256" key="1">
    <source>
        <dbReference type="SAM" id="Phobius"/>
    </source>
</evidence>
<protein>
    <submittedName>
        <fullName evidence="2">Uncharacterized protein</fullName>
    </submittedName>
</protein>
<accession>A0AB73ATV4</accession>
<proteinExistence type="predicted"/>
<keyword evidence="1" id="KW-0472">Membrane</keyword>
<comment type="caution">
    <text evidence="2">The sequence shown here is derived from an EMBL/GenBank/DDBJ whole genome shotgun (WGS) entry which is preliminary data.</text>
</comment>
<dbReference type="EMBL" id="JGEU01000009">
    <property type="protein sequence ID" value="EYB12189.1"/>
    <property type="molecule type" value="Genomic_DNA"/>
</dbReference>
<dbReference type="AlphaFoldDB" id="A0AB73ATV4"/>
<feature type="transmembrane region" description="Helical" evidence="1">
    <location>
        <begin position="21"/>
        <end position="40"/>
    </location>
</feature>
<gene>
    <name evidence="2" type="ORF">M119_4655</name>
</gene>
<evidence type="ECO:0000313" key="3">
    <source>
        <dbReference type="Proteomes" id="UP000021175"/>
    </source>
</evidence>
<name>A0AB73ATV4_BACFG</name>
<sequence>MYIKNIGNFFLKYFPNKILRVASMDFLIYLFCLFYGVFYIEF</sequence>
<organism evidence="2 3">
    <name type="scientific">Bacteroides fragilis str. 3783N1-6</name>
    <dbReference type="NCBI Taxonomy" id="1339310"/>
    <lineage>
        <taxon>Bacteria</taxon>
        <taxon>Pseudomonadati</taxon>
        <taxon>Bacteroidota</taxon>
        <taxon>Bacteroidia</taxon>
        <taxon>Bacteroidales</taxon>
        <taxon>Bacteroidaceae</taxon>
        <taxon>Bacteroides</taxon>
    </lineage>
</organism>
<keyword evidence="1" id="KW-0812">Transmembrane</keyword>